<keyword evidence="5" id="KW-0862">Zinc</keyword>
<evidence type="ECO:0000256" key="4">
    <source>
        <dbReference type="ARBA" id="ARBA00022771"/>
    </source>
</evidence>
<dbReference type="PROSITE" id="PS50157">
    <property type="entry name" value="ZINC_FINGER_C2H2_2"/>
    <property type="match status" value="2"/>
</dbReference>
<dbReference type="Proteomes" id="UP001049176">
    <property type="component" value="Chromosome 7"/>
</dbReference>
<evidence type="ECO:0000313" key="10">
    <source>
        <dbReference type="Proteomes" id="UP001049176"/>
    </source>
</evidence>
<dbReference type="EMBL" id="CM032187">
    <property type="protein sequence ID" value="KAG7089258.1"/>
    <property type="molecule type" value="Genomic_DNA"/>
</dbReference>
<dbReference type="PANTHER" id="PTHR16515:SF49">
    <property type="entry name" value="GASTRULA ZINC FINGER PROTEIN XLCGF49.1-LIKE-RELATED"/>
    <property type="match status" value="1"/>
</dbReference>
<evidence type="ECO:0000259" key="8">
    <source>
        <dbReference type="PROSITE" id="PS50157"/>
    </source>
</evidence>
<dbReference type="KEGG" id="more:E1B28_010956"/>
<keyword evidence="3" id="KW-0677">Repeat</keyword>
<dbReference type="RefSeq" id="XP_043005728.1">
    <property type="nucleotide sequence ID" value="XM_043155944.1"/>
</dbReference>
<dbReference type="GO" id="GO:0008270">
    <property type="term" value="F:zinc ion binding"/>
    <property type="evidence" value="ECO:0007669"/>
    <property type="project" value="UniProtKB-KW"/>
</dbReference>
<dbReference type="SMART" id="SM00355">
    <property type="entry name" value="ZnF_C2H2"/>
    <property type="match status" value="2"/>
</dbReference>
<dbReference type="PANTHER" id="PTHR16515">
    <property type="entry name" value="PR DOMAIN ZINC FINGER PROTEIN"/>
    <property type="match status" value="1"/>
</dbReference>
<evidence type="ECO:0000256" key="1">
    <source>
        <dbReference type="ARBA" id="ARBA00004123"/>
    </source>
</evidence>
<gene>
    <name evidence="9" type="ORF">E1B28_010956</name>
</gene>
<sequence length="296" mass="32716">MDVPIGDIATCDGDRVPFTLSKQSACCFPPIQTKPTPPDMGSLVYLPPSLEPYSGQVDFSATHQAHWTHIPQPDISPSVSCTFTASPQCESISTDYTHLVDEPGNGFPLYYTYFCFGMGSKYHTNTSEDNVARDIGILNSQFSTCNHYTGETLQSTTTDELFGQSSFMDNAPPTISYPAASELPETPILISGNDGFDASYQPYTSFVSGIQQQPLDFRQQEFRAVGSPAITQAARKRRARQAVYQCGLCNSTFTARHNLKNHIDAHTGLKRHTCHKCGRGFVQKHVLTRHKKTLCK</sequence>
<dbReference type="Gene3D" id="3.30.160.60">
    <property type="entry name" value="Classic Zinc Finger"/>
    <property type="match status" value="2"/>
</dbReference>
<dbReference type="InterPro" id="IPR013087">
    <property type="entry name" value="Znf_C2H2_type"/>
</dbReference>
<dbReference type="AlphaFoldDB" id="A0A9P7RTR0"/>
<evidence type="ECO:0000313" key="9">
    <source>
        <dbReference type="EMBL" id="KAG7089258.1"/>
    </source>
</evidence>
<keyword evidence="4 7" id="KW-0863">Zinc-finger</keyword>
<evidence type="ECO:0000256" key="7">
    <source>
        <dbReference type="PROSITE-ProRule" id="PRU00042"/>
    </source>
</evidence>
<dbReference type="PROSITE" id="PS00028">
    <property type="entry name" value="ZINC_FINGER_C2H2_1"/>
    <property type="match status" value="1"/>
</dbReference>
<dbReference type="GO" id="GO:0005634">
    <property type="term" value="C:nucleus"/>
    <property type="evidence" value="ECO:0007669"/>
    <property type="project" value="UniProtKB-SubCell"/>
</dbReference>
<dbReference type="SUPFAM" id="SSF57667">
    <property type="entry name" value="beta-beta-alpha zinc fingers"/>
    <property type="match status" value="1"/>
</dbReference>
<keyword evidence="6" id="KW-0539">Nucleus</keyword>
<feature type="domain" description="C2H2-type" evidence="8">
    <location>
        <begin position="244"/>
        <end position="271"/>
    </location>
</feature>
<feature type="domain" description="C2H2-type" evidence="8">
    <location>
        <begin position="272"/>
        <end position="296"/>
    </location>
</feature>
<evidence type="ECO:0000256" key="2">
    <source>
        <dbReference type="ARBA" id="ARBA00022723"/>
    </source>
</evidence>
<dbReference type="GeneID" id="66080031"/>
<evidence type="ECO:0000256" key="3">
    <source>
        <dbReference type="ARBA" id="ARBA00022737"/>
    </source>
</evidence>
<keyword evidence="10" id="KW-1185">Reference proteome</keyword>
<reference evidence="9" key="1">
    <citation type="journal article" date="2021" name="Genome Biol. Evol.">
        <title>The assembled and annotated genome of the fairy-ring fungus Marasmius oreades.</title>
        <authorList>
            <person name="Hiltunen M."/>
            <person name="Ament-Velasquez S.L."/>
            <person name="Johannesson H."/>
        </authorList>
    </citation>
    <scope>NUCLEOTIDE SEQUENCE</scope>
    <source>
        <strain evidence="9">03SP1</strain>
    </source>
</reference>
<dbReference type="GO" id="GO:0010468">
    <property type="term" value="P:regulation of gene expression"/>
    <property type="evidence" value="ECO:0007669"/>
    <property type="project" value="TreeGrafter"/>
</dbReference>
<keyword evidence="2" id="KW-0479">Metal-binding</keyword>
<proteinExistence type="predicted"/>
<organism evidence="9 10">
    <name type="scientific">Marasmius oreades</name>
    <name type="common">fairy-ring Marasmius</name>
    <dbReference type="NCBI Taxonomy" id="181124"/>
    <lineage>
        <taxon>Eukaryota</taxon>
        <taxon>Fungi</taxon>
        <taxon>Dikarya</taxon>
        <taxon>Basidiomycota</taxon>
        <taxon>Agaricomycotina</taxon>
        <taxon>Agaricomycetes</taxon>
        <taxon>Agaricomycetidae</taxon>
        <taxon>Agaricales</taxon>
        <taxon>Marasmiineae</taxon>
        <taxon>Marasmiaceae</taxon>
        <taxon>Marasmius</taxon>
    </lineage>
</organism>
<accession>A0A9P7RTR0</accession>
<dbReference type="InterPro" id="IPR036236">
    <property type="entry name" value="Znf_C2H2_sf"/>
</dbReference>
<protein>
    <recommendedName>
        <fullName evidence="8">C2H2-type domain-containing protein</fullName>
    </recommendedName>
</protein>
<dbReference type="Pfam" id="PF00096">
    <property type="entry name" value="zf-C2H2"/>
    <property type="match status" value="2"/>
</dbReference>
<dbReference type="InterPro" id="IPR050331">
    <property type="entry name" value="Zinc_finger"/>
</dbReference>
<comment type="caution">
    <text evidence="9">The sequence shown here is derived from an EMBL/GenBank/DDBJ whole genome shotgun (WGS) entry which is preliminary data.</text>
</comment>
<name>A0A9P7RTR0_9AGAR</name>
<dbReference type="OrthoDB" id="3437960at2759"/>
<evidence type="ECO:0000256" key="6">
    <source>
        <dbReference type="ARBA" id="ARBA00023242"/>
    </source>
</evidence>
<comment type="subcellular location">
    <subcellularLocation>
        <location evidence="1">Nucleus</location>
    </subcellularLocation>
</comment>
<evidence type="ECO:0000256" key="5">
    <source>
        <dbReference type="ARBA" id="ARBA00022833"/>
    </source>
</evidence>